<proteinExistence type="predicted"/>
<accession>A0A2U8DMW0</accession>
<gene>
    <name evidence="1" type="ORF">B9W14_05920</name>
</gene>
<dbReference type="RefSeq" id="WP_032077597.1">
    <property type="nucleotide sequence ID" value="NZ_CP020953.1"/>
</dbReference>
<dbReference type="AlphaFoldDB" id="A0A2U8DMW0"/>
<name>A0A2U8DMW0_9CLOT</name>
<dbReference type="Proteomes" id="UP000244910">
    <property type="component" value="Chromosome"/>
</dbReference>
<protein>
    <submittedName>
        <fullName evidence="1">Uncharacterized protein</fullName>
    </submittedName>
</protein>
<evidence type="ECO:0000313" key="2">
    <source>
        <dbReference type="Proteomes" id="UP000244910"/>
    </source>
</evidence>
<dbReference type="KEGG" id="cdrk:B9W14_05920"/>
<evidence type="ECO:0000313" key="1">
    <source>
        <dbReference type="EMBL" id="AWI04050.1"/>
    </source>
</evidence>
<organism evidence="1 2">
    <name type="scientific">Clostridium drakei</name>
    <dbReference type="NCBI Taxonomy" id="332101"/>
    <lineage>
        <taxon>Bacteria</taxon>
        <taxon>Bacillati</taxon>
        <taxon>Bacillota</taxon>
        <taxon>Clostridia</taxon>
        <taxon>Eubacteriales</taxon>
        <taxon>Clostridiaceae</taxon>
        <taxon>Clostridium</taxon>
    </lineage>
</organism>
<keyword evidence="2" id="KW-1185">Reference proteome</keyword>
<reference evidence="2" key="1">
    <citation type="submission" date="2017-04" db="EMBL/GenBank/DDBJ databases">
        <authorList>
            <person name="Song Y."/>
            <person name="Cho B.-K."/>
        </authorList>
    </citation>
    <scope>NUCLEOTIDE SEQUENCE [LARGE SCALE GENOMIC DNA]</scope>
    <source>
        <strain evidence="2">SL1</strain>
    </source>
</reference>
<dbReference type="EMBL" id="CP020953">
    <property type="protein sequence ID" value="AWI04050.1"/>
    <property type="molecule type" value="Genomic_DNA"/>
</dbReference>
<sequence length="59" mass="7175">MNVKKIVKSQRSDIHEKLDKKNIKKSKNKIKEEQLSFHDILNLMKHDSYYRHRGAIRQK</sequence>